<comment type="caution">
    <text evidence="5">The sequence shown here is derived from an EMBL/GenBank/DDBJ whole genome shotgun (WGS) entry which is preliminary data.</text>
</comment>
<proteinExistence type="inferred from homology"/>
<evidence type="ECO:0000313" key="5">
    <source>
        <dbReference type="EMBL" id="OHB04867.1"/>
    </source>
</evidence>
<evidence type="ECO:0000256" key="3">
    <source>
        <dbReference type="ARBA" id="ARBA00023274"/>
    </source>
</evidence>
<organism evidence="5 6">
    <name type="scientific">Candidatus Zambryskibacteria bacterium RIFCSPLOWO2_01_FULL_43_17</name>
    <dbReference type="NCBI Taxonomy" id="1802760"/>
    <lineage>
        <taxon>Bacteria</taxon>
        <taxon>Candidatus Zambryskiibacteriota</taxon>
    </lineage>
</organism>
<dbReference type="SUPFAM" id="SSF52161">
    <property type="entry name" value="Ribosomal protein L13"/>
    <property type="match status" value="1"/>
</dbReference>
<dbReference type="Gene3D" id="3.90.1180.10">
    <property type="entry name" value="Ribosomal protein L13"/>
    <property type="match status" value="1"/>
</dbReference>
<dbReference type="GO" id="GO:0017148">
    <property type="term" value="P:negative regulation of translation"/>
    <property type="evidence" value="ECO:0007669"/>
    <property type="project" value="TreeGrafter"/>
</dbReference>
<dbReference type="GO" id="GO:0006412">
    <property type="term" value="P:translation"/>
    <property type="evidence" value="ECO:0007669"/>
    <property type="project" value="InterPro"/>
</dbReference>
<dbReference type="InterPro" id="IPR036899">
    <property type="entry name" value="Ribosomal_uL13_sf"/>
</dbReference>
<reference evidence="5 6" key="1">
    <citation type="journal article" date="2016" name="Nat. Commun.">
        <title>Thousands of microbial genomes shed light on interconnected biogeochemical processes in an aquifer system.</title>
        <authorList>
            <person name="Anantharaman K."/>
            <person name="Brown C.T."/>
            <person name="Hug L.A."/>
            <person name="Sharon I."/>
            <person name="Castelle C.J."/>
            <person name="Probst A.J."/>
            <person name="Thomas B.C."/>
            <person name="Singh A."/>
            <person name="Wilkins M.J."/>
            <person name="Karaoz U."/>
            <person name="Brodie E.L."/>
            <person name="Williams K.H."/>
            <person name="Hubbard S.S."/>
            <person name="Banfield J.F."/>
        </authorList>
    </citation>
    <scope>NUCLEOTIDE SEQUENCE [LARGE SCALE GENOMIC DNA]</scope>
</reference>
<dbReference type="InterPro" id="IPR005823">
    <property type="entry name" value="Ribosomal_uL13_bac-type"/>
</dbReference>
<dbReference type="CDD" id="cd00392">
    <property type="entry name" value="Ribosomal_L13"/>
    <property type="match status" value="1"/>
</dbReference>
<keyword evidence="3" id="KW-0687">Ribonucleoprotein</keyword>
<evidence type="ECO:0000256" key="2">
    <source>
        <dbReference type="ARBA" id="ARBA00022980"/>
    </source>
</evidence>
<dbReference type="AlphaFoldDB" id="A0A1G2U5W1"/>
<protein>
    <recommendedName>
        <fullName evidence="4">50S ribosomal protein L13</fullName>
    </recommendedName>
</protein>
<dbReference type="InterPro" id="IPR005822">
    <property type="entry name" value="Ribosomal_uL13"/>
</dbReference>
<dbReference type="PANTHER" id="PTHR11545:SF2">
    <property type="entry name" value="LARGE RIBOSOMAL SUBUNIT PROTEIN UL13M"/>
    <property type="match status" value="1"/>
</dbReference>
<sequence length="128" mass="14252">MPAQYLRLSLYKTTMQYEINAEGKKIGRVASEAASILIGKNSVSFSRNKAPTVEVVIINASALSISEKKKGEKTYSRHTGYPGGIKHEKLEEMLAKKGIKEVMRKTVMGMLPKNKLRAVMIKNLKVVE</sequence>
<dbReference type="GO" id="GO:0003735">
    <property type="term" value="F:structural constituent of ribosome"/>
    <property type="evidence" value="ECO:0007669"/>
    <property type="project" value="InterPro"/>
</dbReference>
<dbReference type="Pfam" id="PF00572">
    <property type="entry name" value="Ribosomal_L13"/>
    <property type="match status" value="1"/>
</dbReference>
<accession>A0A1G2U5W1</accession>
<name>A0A1G2U5W1_9BACT</name>
<dbReference type="GO" id="GO:0003729">
    <property type="term" value="F:mRNA binding"/>
    <property type="evidence" value="ECO:0007669"/>
    <property type="project" value="TreeGrafter"/>
</dbReference>
<gene>
    <name evidence="5" type="ORF">A2920_03035</name>
</gene>
<dbReference type="NCBIfam" id="TIGR01066">
    <property type="entry name" value="rplM_bact"/>
    <property type="match status" value="1"/>
</dbReference>
<evidence type="ECO:0000256" key="1">
    <source>
        <dbReference type="ARBA" id="ARBA00006227"/>
    </source>
</evidence>
<keyword evidence="2 5" id="KW-0689">Ribosomal protein</keyword>
<dbReference type="PANTHER" id="PTHR11545">
    <property type="entry name" value="RIBOSOMAL PROTEIN L13"/>
    <property type="match status" value="1"/>
</dbReference>
<dbReference type="GO" id="GO:0005840">
    <property type="term" value="C:ribosome"/>
    <property type="evidence" value="ECO:0007669"/>
    <property type="project" value="UniProtKB-KW"/>
</dbReference>
<evidence type="ECO:0000256" key="4">
    <source>
        <dbReference type="ARBA" id="ARBA00035499"/>
    </source>
</evidence>
<dbReference type="Proteomes" id="UP000179283">
    <property type="component" value="Unassembled WGS sequence"/>
</dbReference>
<dbReference type="GO" id="GO:1990904">
    <property type="term" value="C:ribonucleoprotein complex"/>
    <property type="evidence" value="ECO:0007669"/>
    <property type="project" value="UniProtKB-KW"/>
</dbReference>
<evidence type="ECO:0000313" key="6">
    <source>
        <dbReference type="Proteomes" id="UP000179283"/>
    </source>
</evidence>
<comment type="similarity">
    <text evidence="1">Belongs to the universal ribosomal protein uL13 family.</text>
</comment>
<dbReference type="PIRSF" id="PIRSF002181">
    <property type="entry name" value="Ribosomal_L13"/>
    <property type="match status" value="1"/>
</dbReference>
<dbReference type="EMBL" id="MHWD01000002">
    <property type="protein sequence ID" value="OHB04867.1"/>
    <property type="molecule type" value="Genomic_DNA"/>
</dbReference>